<protein>
    <submittedName>
        <fullName evidence="9">Periplasmic nitrate reductase NapH</fullName>
    </submittedName>
</protein>
<keyword evidence="10" id="KW-1185">Reference proteome</keyword>
<feature type="transmembrane region" description="Helical" evidence="7">
    <location>
        <begin position="65"/>
        <end position="88"/>
    </location>
</feature>
<keyword evidence="3" id="KW-0479">Metal-binding</keyword>
<dbReference type="Pfam" id="PF12801">
    <property type="entry name" value="Fer4_5"/>
    <property type="match status" value="2"/>
</dbReference>
<reference evidence="9 10" key="1">
    <citation type="journal article" date="2010" name="DNA Res.">
        <title>Bacterial lifestyle in a deep-sea hydrothermal vent chimney revealed by the genome sequence of the thermophilic bacterium Deferribacter desulfuricans SSM1.</title>
        <authorList>
            <person name="Takaki Y."/>
            <person name="Shimamura S."/>
            <person name="Nakagawa S."/>
            <person name="Fukuhara Y."/>
            <person name="Horikawa H."/>
            <person name="Ankai A."/>
            <person name="Harada T."/>
            <person name="Hosoyama A."/>
            <person name="Oguchi A."/>
            <person name="Fukui S."/>
            <person name="Fujita N."/>
            <person name="Takami H."/>
            <person name="Takai K."/>
        </authorList>
    </citation>
    <scope>NUCLEOTIDE SEQUENCE [LARGE SCALE GENOMIC DNA]</scope>
    <source>
        <strain evidence="10">DSM 14783 / JCM 11476 / NBRC 101012 / SSM1</strain>
    </source>
</reference>
<dbReference type="eggNOG" id="COG0348">
    <property type="taxonomic scope" value="Bacteria"/>
</dbReference>
<dbReference type="RefSeq" id="WP_013008523.1">
    <property type="nucleotide sequence ID" value="NC_013939.1"/>
</dbReference>
<evidence type="ECO:0000259" key="8">
    <source>
        <dbReference type="PROSITE" id="PS51379"/>
    </source>
</evidence>
<keyword evidence="7" id="KW-0812">Transmembrane</keyword>
<feature type="transmembrane region" description="Helical" evidence="7">
    <location>
        <begin position="126"/>
        <end position="146"/>
    </location>
</feature>
<keyword evidence="5" id="KW-0408">Iron</keyword>
<sequence length="269" mass="31059">MKKSKLRLYRRFSQILTFLIMIIIPLLNIYGINFIKGTFYSLDVGDIAVADPIAIFQAFFVSKKFVLSMVISVIIPIMLVLILGRVWCSWMCPYHFLTELINNFRKIFFKNSKWKVRHKKISKVNLFRFGFLIIGIFLTGIAGIPLLNLISAPGIISSQTLVLIKFHYFTFEIIFILILLILEFILGNFFWCRYFCPTGTFLSIFRTKKGLKVEKIRENCSNCLSCIKNCPMGINPMTDGENYLCHNCGDCISVCPDNKAEDTLKFTFK</sequence>
<feature type="transmembrane region" description="Helical" evidence="7">
    <location>
        <begin position="12"/>
        <end position="32"/>
    </location>
</feature>
<evidence type="ECO:0000256" key="4">
    <source>
        <dbReference type="ARBA" id="ARBA00022982"/>
    </source>
</evidence>
<keyword evidence="4" id="KW-0249">Electron transport</keyword>
<accession>D3P988</accession>
<dbReference type="InterPro" id="IPR017896">
    <property type="entry name" value="4Fe4S_Fe-S-bd"/>
</dbReference>
<keyword evidence="2" id="KW-0004">4Fe-4S</keyword>
<dbReference type="OrthoDB" id="9811700at2"/>
<keyword evidence="7" id="KW-1133">Transmembrane helix</keyword>
<dbReference type="KEGG" id="ddf:DEFDS_1823"/>
<feature type="domain" description="4Fe-4S ferredoxin-type" evidence="8">
    <location>
        <begin position="211"/>
        <end position="240"/>
    </location>
</feature>
<dbReference type="Gene3D" id="3.30.70.20">
    <property type="match status" value="1"/>
</dbReference>
<proteinExistence type="predicted"/>
<dbReference type="GO" id="GO:0051539">
    <property type="term" value="F:4 iron, 4 sulfur cluster binding"/>
    <property type="evidence" value="ECO:0007669"/>
    <property type="project" value="UniProtKB-KW"/>
</dbReference>
<organism evidence="9 10">
    <name type="scientific">Deferribacter desulfuricans (strain DSM 14783 / JCM 11476 / NBRC 101012 / SSM1)</name>
    <dbReference type="NCBI Taxonomy" id="639282"/>
    <lineage>
        <taxon>Bacteria</taxon>
        <taxon>Pseudomonadati</taxon>
        <taxon>Deferribacterota</taxon>
        <taxon>Deferribacteres</taxon>
        <taxon>Deferribacterales</taxon>
        <taxon>Deferribacteraceae</taxon>
        <taxon>Deferribacter</taxon>
    </lineage>
</organism>
<dbReference type="SUPFAM" id="SSF54862">
    <property type="entry name" value="4Fe-4S ferredoxins"/>
    <property type="match status" value="1"/>
</dbReference>
<feature type="transmembrane region" description="Helical" evidence="7">
    <location>
        <begin position="166"/>
        <end position="186"/>
    </location>
</feature>
<dbReference type="PROSITE" id="PS51379">
    <property type="entry name" value="4FE4S_FER_2"/>
    <property type="match status" value="1"/>
</dbReference>
<dbReference type="PANTHER" id="PTHR30176:SF3">
    <property type="entry name" value="FERREDOXIN-TYPE PROTEIN NAPH"/>
    <property type="match status" value="1"/>
</dbReference>
<keyword evidence="1" id="KW-0813">Transport</keyword>
<evidence type="ECO:0000313" key="10">
    <source>
        <dbReference type="Proteomes" id="UP000001520"/>
    </source>
</evidence>
<keyword evidence="7" id="KW-0472">Membrane</keyword>
<dbReference type="HOGENOM" id="CLU_066585_0_1_0"/>
<evidence type="ECO:0000256" key="2">
    <source>
        <dbReference type="ARBA" id="ARBA00022485"/>
    </source>
</evidence>
<evidence type="ECO:0000256" key="3">
    <source>
        <dbReference type="ARBA" id="ARBA00022723"/>
    </source>
</evidence>
<dbReference type="InterPro" id="IPR051684">
    <property type="entry name" value="Electron_Trans/Redox"/>
</dbReference>
<dbReference type="InterPro" id="IPR017900">
    <property type="entry name" value="4Fe4S_Fe_S_CS"/>
</dbReference>
<keyword evidence="6" id="KW-0411">Iron-sulfur</keyword>
<dbReference type="PANTHER" id="PTHR30176">
    <property type="entry name" value="FERREDOXIN-TYPE PROTEIN NAPH"/>
    <property type="match status" value="1"/>
</dbReference>
<dbReference type="STRING" id="639282.DEFDS_1823"/>
<evidence type="ECO:0000256" key="6">
    <source>
        <dbReference type="ARBA" id="ARBA00023014"/>
    </source>
</evidence>
<dbReference type="EMBL" id="AP011529">
    <property type="protein sequence ID" value="BAI81278.1"/>
    <property type="molecule type" value="Genomic_DNA"/>
</dbReference>
<dbReference type="PROSITE" id="PS00198">
    <property type="entry name" value="4FE4S_FER_1"/>
    <property type="match status" value="2"/>
</dbReference>
<dbReference type="GO" id="GO:0046872">
    <property type="term" value="F:metal ion binding"/>
    <property type="evidence" value="ECO:0007669"/>
    <property type="project" value="UniProtKB-KW"/>
</dbReference>
<evidence type="ECO:0000256" key="5">
    <source>
        <dbReference type="ARBA" id="ARBA00023004"/>
    </source>
</evidence>
<dbReference type="AlphaFoldDB" id="D3P988"/>
<evidence type="ECO:0000313" key="9">
    <source>
        <dbReference type="EMBL" id="BAI81278.1"/>
    </source>
</evidence>
<gene>
    <name evidence="9" type="ordered locus">DEFDS_1823</name>
</gene>
<evidence type="ECO:0000256" key="1">
    <source>
        <dbReference type="ARBA" id="ARBA00022448"/>
    </source>
</evidence>
<dbReference type="Proteomes" id="UP000001520">
    <property type="component" value="Chromosome"/>
</dbReference>
<evidence type="ECO:0000256" key="7">
    <source>
        <dbReference type="SAM" id="Phobius"/>
    </source>
</evidence>
<name>D3P988_DEFDS</name>
<dbReference type="GO" id="GO:0005886">
    <property type="term" value="C:plasma membrane"/>
    <property type="evidence" value="ECO:0007669"/>
    <property type="project" value="TreeGrafter"/>
</dbReference>